<evidence type="ECO:0000256" key="1">
    <source>
        <dbReference type="ARBA" id="ARBA00005234"/>
    </source>
</evidence>
<keyword evidence="2" id="KW-0645">Protease</keyword>
<reference evidence="6 7" key="1">
    <citation type="submission" date="2020-04" db="EMBL/GenBank/DDBJ databases">
        <title>Chromosome-level genome assembly of a cyprinid fish Onychostoma macrolepis by integration of Nanopore Sequencing, Bionano and Hi-C technology.</title>
        <authorList>
            <person name="Wang D."/>
        </authorList>
    </citation>
    <scope>NUCLEOTIDE SEQUENCE [LARGE SCALE GENOMIC DNA]</scope>
    <source>
        <strain evidence="6">SWU-2019</strain>
        <tissue evidence="6">Muscle</tissue>
    </source>
</reference>
<sequence>MRKKQSIHSDIFMEIYLLQGLLKEYLKRIHWKKLPNLKTGKSVKVKTRRHAATFTGRSPFTAYFQQAMQEVKEQVAGEETWLAKEDNPYYCPGIITVLFDTYLAIFPLWSGLLLGDLSRYESHEQDLVTTKKQPKTRDTNCHVEKWFGIVKHSIMEKGGGKKTGTFIRKMHQSLQGRYTENIIQHKLPQKLLLQPEPPETPVNLDLSQETWMKTNLPQKPLLQPEPPETPVNLDQSKETWMKTNQERFPSTKSKFYSVPQKIPVPKKRRLDVDMLWKKPPTELIVAVLRSPRQKNESLLHHRELQSLRPHEWLNGEIIAWYIRALLQMKGANLYLLDYFTTGVILNETREWILKTKLKKVIFEEYDGLITFVNINNNHWSFVYLHAKCDTIFILDSQMGTNEKEKAKEICNKFRHFFKMRPHTDKETDWANKNWTPGTITHPFQEDSSSCGVFVMLMAKQVVEEFPKIPNIINITPSTEMMSHYRKSVAKEILMASGIKHFEQTV</sequence>
<dbReference type="PANTHER" id="PTHR12606:SF136">
    <property type="entry name" value="ULP1 PROTEASE FAMILY PROTEIN"/>
    <property type="match status" value="1"/>
</dbReference>
<keyword evidence="3" id="KW-0378">Hydrolase</keyword>
<evidence type="ECO:0000256" key="3">
    <source>
        <dbReference type="ARBA" id="ARBA00022801"/>
    </source>
</evidence>
<dbReference type="InterPro" id="IPR038765">
    <property type="entry name" value="Papain-like_cys_pep_sf"/>
</dbReference>
<dbReference type="AlphaFoldDB" id="A0A7J6D4Z5"/>
<keyword evidence="4" id="KW-0788">Thiol protease</keyword>
<dbReference type="PROSITE" id="PS50600">
    <property type="entry name" value="ULP_PROTEASE"/>
    <property type="match status" value="1"/>
</dbReference>
<keyword evidence="7" id="KW-1185">Reference proteome</keyword>
<dbReference type="GO" id="GO:0006508">
    <property type="term" value="P:proteolysis"/>
    <property type="evidence" value="ECO:0007669"/>
    <property type="project" value="UniProtKB-KW"/>
</dbReference>
<dbReference type="EMBL" id="JAAMOB010000004">
    <property type="protein sequence ID" value="KAF4114297.1"/>
    <property type="molecule type" value="Genomic_DNA"/>
</dbReference>
<evidence type="ECO:0000313" key="6">
    <source>
        <dbReference type="EMBL" id="KAF4114297.1"/>
    </source>
</evidence>
<name>A0A7J6D4Z5_9TELE</name>
<dbReference type="Pfam" id="PF02902">
    <property type="entry name" value="Peptidase_C48"/>
    <property type="match status" value="1"/>
</dbReference>
<evidence type="ECO:0000256" key="4">
    <source>
        <dbReference type="ARBA" id="ARBA00022807"/>
    </source>
</evidence>
<feature type="domain" description="Ubiquitin-like protease family profile" evidence="5">
    <location>
        <begin position="297"/>
        <end position="461"/>
    </location>
</feature>
<dbReference type="InterPro" id="IPR003653">
    <property type="entry name" value="Peptidase_C48_C"/>
</dbReference>
<organism evidence="6 7">
    <name type="scientific">Onychostoma macrolepis</name>
    <dbReference type="NCBI Taxonomy" id="369639"/>
    <lineage>
        <taxon>Eukaryota</taxon>
        <taxon>Metazoa</taxon>
        <taxon>Chordata</taxon>
        <taxon>Craniata</taxon>
        <taxon>Vertebrata</taxon>
        <taxon>Euteleostomi</taxon>
        <taxon>Actinopterygii</taxon>
        <taxon>Neopterygii</taxon>
        <taxon>Teleostei</taxon>
        <taxon>Ostariophysi</taxon>
        <taxon>Cypriniformes</taxon>
        <taxon>Cyprinidae</taxon>
        <taxon>Acrossocheilinae</taxon>
        <taxon>Onychostoma</taxon>
    </lineage>
</organism>
<dbReference type="GO" id="GO:0016926">
    <property type="term" value="P:protein desumoylation"/>
    <property type="evidence" value="ECO:0007669"/>
    <property type="project" value="TreeGrafter"/>
</dbReference>
<dbReference type="Proteomes" id="UP000579812">
    <property type="component" value="Unassembled WGS sequence"/>
</dbReference>
<proteinExistence type="inferred from homology"/>
<gene>
    <name evidence="6" type="ORF">G5714_004520</name>
</gene>
<comment type="similarity">
    <text evidence="1">Belongs to the peptidase C48 family.</text>
</comment>
<comment type="caution">
    <text evidence="6">The sequence shown here is derived from an EMBL/GenBank/DDBJ whole genome shotgun (WGS) entry which is preliminary data.</text>
</comment>
<dbReference type="GO" id="GO:0016929">
    <property type="term" value="F:deSUMOylase activity"/>
    <property type="evidence" value="ECO:0007669"/>
    <property type="project" value="TreeGrafter"/>
</dbReference>
<dbReference type="PANTHER" id="PTHR12606">
    <property type="entry name" value="SENTRIN/SUMO-SPECIFIC PROTEASE"/>
    <property type="match status" value="1"/>
</dbReference>
<dbReference type="Gene3D" id="3.40.395.10">
    <property type="entry name" value="Adenoviral Proteinase, Chain A"/>
    <property type="match status" value="1"/>
</dbReference>
<accession>A0A7J6D4Z5</accession>
<protein>
    <recommendedName>
        <fullName evidence="5">Ubiquitin-like protease family profile domain-containing protein</fullName>
    </recommendedName>
</protein>
<evidence type="ECO:0000256" key="2">
    <source>
        <dbReference type="ARBA" id="ARBA00022670"/>
    </source>
</evidence>
<dbReference type="GO" id="GO:0005634">
    <property type="term" value="C:nucleus"/>
    <property type="evidence" value="ECO:0007669"/>
    <property type="project" value="TreeGrafter"/>
</dbReference>
<evidence type="ECO:0000259" key="5">
    <source>
        <dbReference type="PROSITE" id="PS50600"/>
    </source>
</evidence>
<dbReference type="SUPFAM" id="SSF54001">
    <property type="entry name" value="Cysteine proteinases"/>
    <property type="match status" value="1"/>
</dbReference>
<evidence type="ECO:0000313" key="7">
    <source>
        <dbReference type="Proteomes" id="UP000579812"/>
    </source>
</evidence>